<sequence length="460" mass="51133">MVTQARDDVLQEGVLSILDTDLYKLTMQNAVLKFFPDTEITYKYTNRTTQLHLNRKAYDWLRIQIDKLSSISASADEITFLSETCKYLTPEYLTFLRKFRFRPDAQVNLDFHPSQEGSDDGQISLFVTGKWVETILYEIPLLALVSESYFKFCDTEWDHAGQKEKAYEKGMALMKAGCNFSEFGSRRRRDYTTHDLVMQGLLQASKDAAAEGFPGKLTGTSNVHMAMRYGVLPIGTVAHEWFMGIAALTNDYKHANELGLKYWVGTFGQGTLSIALTDTFGTPDFLKAFAKAVPKDCSLASGDDSTSPTYAQIFTGTRQDSGDPTEFVKLVKDFYVKQGISEPKTVVFSDSLNVERCIEYKAVTDKAGLTPSFGIGTFLTNDFVDKKTGGKSVPLNIVIKIAEAGGRPAVKISDNLGKNMGDSEEVARVKQELGYVERDWRGGDESQRWGKQGDVVSGAG</sequence>
<evidence type="ECO:0000256" key="5">
    <source>
        <dbReference type="ARBA" id="ARBA00022598"/>
    </source>
</evidence>
<dbReference type="Proteomes" id="UP000243797">
    <property type="component" value="Unassembled WGS sequence"/>
</dbReference>
<name>A0A2K1QH73_9PEZI</name>
<proteinExistence type="inferred from homology"/>
<comment type="function">
    <text evidence="9">Catalyzes the synthesis of beta-nicotinate D-ribonucleotide from nicotinate and 5-phospho-D-ribose 1-phosphate at the expense of ATP.</text>
</comment>
<dbReference type="PIRSF" id="PIRSF000484">
    <property type="entry name" value="NAPRT"/>
    <property type="match status" value="1"/>
</dbReference>
<feature type="domain" description="Nicotinate/nicotinamide phosphoribosyltransferase" evidence="11">
    <location>
        <begin position="178"/>
        <end position="434"/>
    </location>
</feature>
<evidence type="ECO:0000256" key="3">
    <source>
        <dbReference type="ARBA" id="ARBA00013236"/>
    </source>
</evidence>
<keyword evidence="7" id="KW-0808">Transferase</keyword>
<evidence type="ECO:0000256" key="9">
    <source>
        <dbReference type="RuleBase" id="RU003838"/>
    </source>
</evidence>
<comment type="caution">
    <text evidence="13">The sequence shown here is derived from an EMBL/GenBank/DDBJ whole genome shotgun (WGS) entry which is preliminary data.</text>
</comment>
<evidence type="ECO:0000256" key="6">
    <source>
        <dbReference type="ARBA" id="ARBA00022642"/>
    </source>
</evidence>
<dbReference type="InterPro" id="IPR041525">
    <property type="entry name" value="N/Namide_PRibTrfase"/>
</dbReference>
<dbReference type="InterPro" id="IPR036068">
    <property type="entry name" value="Nicotinate_pribotase-like_C"/>
</dbReference>
<evidence type="ECO:0000256" key="4">
    <source>
        <dbReference type="ARBA" id="ARBA00022553"/>
    </source>
</evidence>
<dbReference type="GO" id="GO:0034355">
    <property type="term" value="P:NAD+ biosynthetic process via the salvage pathway"/>
    <property type="evidence" value="ECO:0007669"/>
    <property type="project" value="TreeGrafter"/>
</dbReference>
<accession>A0A2K1QH73</accession>
<dbReference type="GO" id="GO:0004516">
    <property type="term" value="F:nicotinate phosphoribosyltransferase activity"/>
    <property type="evidence" value="ECO:0007669"/>
    <property type="project" value="UniProtKB-UniRule"/>
</dbReference>
<keyword evidence="14" id="KW-1185">Reference proteome</keyword>
<evidence type="ECO:0000256" key="10">
    <source>
        <dbReference type="SAM" id="MobiDB-lite"/>
    </source>
</evidence>
<dbReference type="InterPro" id="IPR040727">
    <property type="entry name" value="NAPRTase_N"/>
</dbReference>
<feature type="region of interest" description="Disordered" evidence="10">
    <location>
        <begin position="441"/>
        <end position="460"/>
    </location>
</feature>
<comment type="PTM">
    <text evidence="9">Transiently phosphorylated on a His residue during the reaction cycle. Phosphorylation strongly increases the affinity for substrates and increases the rate of nicotinate D-ribonucleotide production. Dephosphorylation regenerates the low-affinity form of the enzyme, leading to product release.</text>
</comment>
<dbReference type="UniPathway" id="UPA00253">
    <property type="reaction ID" value="UER00457"/>
</dbReference>
<comment type="catalytic activity">
    <reaction evidence="8 9">
        <text>5-phospho-alpha-D-ribose 1-diphosphate + nicotinate + ATP + H2O = nicotinate beta-D-ribonucleotide + ADP + phosphate + diphosphate</text>
        <dbReference type="Rhea" id="RHEA:36163"/>
        <dbReference type="ChEBI" id="CHEBI:15377"/>
        <dbReference type="ChEBI" id="CHEBI:30616"/>
        <dbReference type="ChEBI" id="CHEBI:32544"/>
        <dbReference type="ChEBI" id="CHEBI:33019"/>
        <dbReference type="ChEBI" id="CHEBI:43474"/>
        <dbReference type="ChEBI" id="CHEBI:57502"/>
        <dbReference type="ChEBI" id="CHEBI:58017"/>
        <dbReference type="ChEBI" id="CHEBI:456216"/>
        <dbReference type="EC" id="6.3.4.21"/>
    </reaction>
</comment>
<keyword evidence="6 9" id="KW-0662">Pyridine nucleotide biosynthesis</keyword>
<keyword evidence="4" id="KW-0597">Phosphoprotein</keyword>
<evidence type="ECO:0000256" key="1">
    <source>
        <dbReference type="ARBA" id="ARBA00004952"/>
    </source>
</evidence>
<dbReference type="SUPFAM" id="SSF54675">
    <property type="entry name" value="Nicotinate/Quinolinate PRTase N-terminal domain-like"/>
    <property type="match status" value="1"/>
</dbReference>
<keyword evidence="5 9" id="KW-0436">Ligase</keyword>
<dbReference type="FunFam" id="3.20.140.10:FF:000009">
    <property type="entry name" value="Nicotinate phosphoribosyltransferase"/>
    <property type="match status" value="1"/>
</dbReference>
<evidence type="ECO:0000313" key="14">
    <source>
        <dbReference type="Proteomes" id="UP000243797"/>
    </source>
</evidence>
<dbReference type="Pfam" id="PF17767">
    <property type="entry name" value="NAPRTase_N"/>
    <property type="match status" value="1"/>
</dbReference>
<reference evidence="13 14" key="1">
    <citation type="submission" date="2017-06" db="EMBL/GenBank/DDBJ databases">
        <title>Draft genome sequence of a variant of Elsinoe murrayae.</title>
        <authorList>
            <person name="Cheng Q."/>
        </authorList>
    </citation>
    <scope>NUCLEOTIDE SEQUENCE [LARGE SCALE GENOMIC DNA]</scope>
    <source>
        <strain evidence="13 14">CQ-2017a</strain>
    </source>
</reference>
<comment type="pathway">
    <text evidence="1 9">Cofactor biosynthesis; NAD(+) biosynthesis; nicotinate D-ribonucleotide from nicotinate: step 1/1.</text>
</comment>
<gene>
    <name evidence="13" type="ORF">CAC42_6772</name>
</gene>
<dbReference type="Pfam" id="PF04095">
    <property type="entry name" value="NAPRTase"/>
    <property type="match status" value="1"/>
</dbReference>
<dbReference type="AlphaFoldDB" id="A0A2K1QH73"/>
<dbReference type="FunCoup" id="A0A2K1QH73">
    <property type="interactions" value="185"/>
</dbReference>
<dbReference type="GO" id="GO:0005829">
    <property type="term" value="C:cytosol"/>
    <property type="evidence" value="ECO:0007669"/>
    <property type="project" value="TreeGrafter"/>
</dbReference>
<comment type="similarity">
    <text evidence="2 9">Belongs to the NAPRTase family.</text>
</comment>
<dbReference type="InParanoid" id="A0A2K1QH73"/>
<dbReference type="InterPro" id="IPR007229">
    <property type="entry name" value="Nic_PRibTrfase-Fam"/>
</dbReference>
<protein>
    <recommendedName>
        <fullName evidence="3 9">Nicotinate phosphoribosyltransferase</fullName>
        <ecNumber evidence="3 9">6.3.4.21</ecNumber>
    </recommendedName>
</protein>
<dbReference type="PANTHER" id="PTHR11098:SF1">
    <property type="entry name" value="NICOTINATE PHOSPHORIBOSYLTRANSFERASE"/>
    <property type="match status" value="1"/>
</dbReference>
<evidence type="ECO:0000259" key="11">
    <source>
        <dbReference type="Pfam" id="PF04095"/>
    </source>
</evidence>
<evidence type="ECO:0000256" key="2">
    <source>
        <dbReference type="ARBA" id="ARBA00010897"/>
    </source>
</evidence>
<dbReference type="GO" id="GO:0016740">
    <property type="term" value="F:transferase activity"/>
    <property type="evidence" value="ECO:0007669"/>
    <property type="project" value="UniProtKB-KW"/>
</dbReference>
<dbReference type="InterPro" id="IPR006406">
    <property type="entry name" value="Nic_PRibTrfase"/>
</dbReference>
<dbReference type="PANTHER" id="PTHR11098">
    <property type="entry name" value="NICOTINATE PHOSPHORIBOSYLTRANSFERASE"/>
    <property type="match status" value="1"/>
</dbReference>
<evidence type="ECO:0000313" key="13">
    <source>
        <dbReference type="EMBL" id="PNS14259.1"/>
    </source>
</evidence>
<dbReference type="STRING" id="2082308.A0A2K1QH73"/>
<evidence type="ECO:0000259" key="12">
    <source>
        <dbReference type="Pfam" id="PF17767"/>
    </source>
</evidence>
<dbReference type="EC" id="6.3.4.21" evidence="3 9"/>
<feature type="domain" description="Nicotinate phosphoribosyltransferase N-terminal" evidence="12">
    <location>
        <begin position="18"/>
        <end position="146"/>
    </location>
</feature>
<evidence type="ECO:0000256" key="7">
    <source>
        <dbReference type="ARBA" id="ARBA00022679"/>
    </source>
</evidence>
<dbReference type="EMBL" id="NKHZ01000088">
    <property type="protein sequence ID" value="PNS14259.1"/>
    <property type="molecule type" value="Genomic_DNA"/>
</dbReference>
<dbReference type="OrthoDB" id="193380at2759"/>
<evidence type="ECO:0000256" key="8">
    <source>
        <dbReference type="ARBA" id="ARBA00048668"/>
    </source>
</evidence>
<organism evidence="13 14">
    <name type="scientific">Sphaceloma murrayae</name>
    <dbReference type="NCBI Taxonomy" id="2082308"/>
    <lineage>
        <taxon>Eukaryota</taxon>
        <taxon>Fungi</taxon>
        <taxon>Dikarya</taxon>
        <taxon>Ascomycota</taxon>
        <taxon>Pezizomycotina</taxon>
        <taxon>Dothideomycetes</taxon>
        <taxon>Dothideomycetidae</taxon>
        <taxon>Myriangiales</taxon>
        <taxon>Elsinoaceae</taxon>
        <taxon>Sphaceloma</taxon>
    </lineage>
</organism>
<dbReference type="Gene3D" id="3.20.140.10">
    <property type="entry name" value="nicotinate phosphoribosyltransferase"/>
    <property type="match status" value="1"/>
</dbReference>
<dbReference type="SUPFAM" id="SSF51690">
    <property type="entry name" value="Nicotinate/Quinolinate PRTase C-terminal domain-like"/>
    <property type="match status" value="1"/>
</dbReference>
<dbReference type="NCBIfam" id="TIGR01514">
    <property type="entry name" value="NAPRTase"/>
    <property type="match status" value="1"/>
</dbReference>